<feature type="repeat" description="ANK" evidence="3">
    <location>
        <begin position="656"/>
        <end position="678"/>
    </location>
</feature>
<dbReference type="PRINTS" id="PR01415">
    <property type="entry name" value="ANKYRIN"/>
</dbReference>
<evidence type="ECO:0000313" key="4">
    <source>
        <dbReference type="EMBL" id="KAK0513231.1"/>
    </source>
</evidence>
<evidence type="ECO:0000256" key="3">
    <source>
        <dbReference type="PROSITE-ProRule" id="PRU00023"/>
    </source>
</evidence>
<dbReference type="Pfam" id="PF00023">
    <property type="entry name" value="Ank"/>
    <property type="match status" value="1"/>
</dbReference>
<dbReference type="SMART" id="SM00248">
    <property type="entry name" value="ANK"/>
    <property type="match status" value="10"/>
</dbReference>
<dbReference type="InterPro" id="IPR036770">
    <property type="entry name" value="Ankyrin_rpt-contain_sf"/>
</dbReference>
<dbReference type="Gene3D" id="1.25.40.20">
    <property type="entry name" value="Ankyrin repeat-containing domain"/>
    <property type="match status" value="2"/>
</dbReference>
<dbReference type="PROSITE" id="PS50088">
    <property type="entry name" value="ANK_REPEAT"/>
    <property type="match status" value="4"/>
</dbReference>
<dbReference type="Proteomes" id="UP001166286">
    <property type="component" value="Unassembled WGS sequence"/>
</dbReference>
<reference evidence="4" key="1">
    <citation type="submission" date="2023-03" db="EMBL/GenBank/DDBJ databases">
        <title>Complete genome of Cladonia borealis.</title>
        <authorList>
            <person name="Park H."/>
        </authorList>
    </citation>
    <scope>NUCLEOTIDE SEQUENCE</scope>
    <source>
        <strain evidence="4">ANT050790</strain>
    </source>
</reference>
<keyword evidence="2 3" id="KW-0040">ANK repeat</keyword>
<evidence type="ECO:0000256" key="1">
    <source>
        <dbReference type="ARBA" id="ARBA00022737"/>
    </source>
</evidence>
<keyword evidence="5" id="KW-1185">Reference proteome</keyword>
<dbReference type="EMBL" id="JAFEKC020000008">
    <property type="protein sequence ID" value="KAK0513231.1"/>
    <property type="molecule type" value="Genomic_DNA"/>
</dbReference>
<dbReference type="AlphaFoldDB" id="A0AA39R4D2"/>
<dbReference type="InterPro" id="IPR050889">
    <property type="entry name" value="Dendritic_Spine_Reg/Scaffold"/>
</dbReference>
<protein>
    <recommendedName>
        <fullName evidence="6">Ankyrin</fullName>
    </recommendedName>
</protein>
<dbReference type="Pfam" id="PF12796">
    <property type="entry name" value="Ank_2"/>
    <property type="match status" value="3"/>
</dbReference>
<accession>A0AA39R4D2</accession>
<evidence type="ECO:0000256" key="2">
    <source>
        <dbReference type="ARBA" id="ARBA00023043"/>
    </source>
</evidence>
<proteinExistence type="predicted"/>
<dbReference type="InterPro" id="IPR002110">
    <property type="entry name" value="Ankyrin_rpt"/>
</dbReference>
<dbReference type="PANTHER" id="PTHR24166:SF48">
    <property type="entry name" value="PROTEIN VAPYRIN"/>
    <property type="match status" value="1"/>
</dbReference>
<gene>
    <name evidence="4" type="ORF">JMJ35_004217</name>
</gene>
<sequence>MANTSAIHYSVLSLHLPLPTRGGINNSDPSLLELQDRMHQDKSERMTAHVIEPEALDSLKAEFAGDIRSFVANTIENDESVCRMLGDAALRSEVIDTLTTRAHDNFHCASVLLRQIKDQINMDGVEETVRWPSGDIDDDIVQDVLHTINLQCETWAECGRRILALLTAAKEPMTAEAMCHALGMSYVLETRRSSHTRQLPHELDEYYIPDVRVLVNCSGDLISIDPVTRLVTMVQEDIADCMRRGRSKSLPNSRSGQQPNKDQFSYQEMTMLAAVSVAYLSMSIFEEGPCHRIATLRKRLDEYPFLEYATRHWGYHAREIMPDCGYHGNEELYAPETAWEPLRIVVPLLLKKAKNLESILQVRDLDAGVLRLLEASQKGKVHDQALDSTQIRTGVSALQVASGYGLEGMVRDLLAQKPPTSFDPDSLGTTAIHEAAQAGWNDIVDILIEAGADSSSMDRNGKTPLYYAARNGFDVVIMILEATQDGCHEHELGLAFLEAIEEGEANIVKCLLENMNTSLMMERSAILSSIRAGHLNILEILLDKWRRFPCPVLSPSERIPLHQAIKHGRSDMAKLLLDHGADIQMRDVKNRNATFETLKAPNTDGLSLLIDRGIRVDCPDGAGDTVLHQAAVDGRVEHVRLLLAQDIIPKNAFNNDGLTPLHLAARANQFEIADMLLKCEGVDVNTEATDRFEAGWTPLMYAVVAGSLRLCDLLITKGADVNKKKGTNRPTVFKLAQDGHDQDIQELLDSARKHANMREEEAQSGANEGLDWLD</sequence>
<evidence type="ECO:0008006" key="6">
    <source>
        <dbReference type="Google" id="ProtNLM"/>
    </source>
</evidence>
<dbReference type="PROSITE" id="PS50297">
    <property type="entry name" value="ANK_REP_REGION"/>
    <property type="match status" value="4"/>
</dbReference>
<comment type="caution">
    <text evidence="4">The sequence shown here is derived from an EMBL/GenBank/DDBJ whole genome shotgun (WGS) entry which is preliminary data.</text>
</comment>
<keyword evidence="1" id="KW-0677">Repeat</keyword>
<organism evidence="4 5">
    <name type="scientific">Cladonia borealis</name>
    <dbReference type="NCBI Taxonomy" id="184061"/>
    <lineage>
        <taxon>Eukaryota</taxon>
        <taxon>Fungi</taxon>
        <taxon>Dikarya</taxon>
        <taxon>Ascomycota</taxon>
        <taxon>Pezizomycotina</taxon>
        <taxon>Lecanoromycetes</taxon>
        <taxon>OSLEUM clade</taxon>
        <taxon>Lecanoromycetidae</taxon>
        <taxon>Lecanorales</taxon>
        <taxon>Lecanorineae</taxon>
        <taxon>Cladoniaceae</taxon>
        <taxon>Cladonia</taxon>
    </lineage>
</organism>
<dbReference type="SUPFAM" id="SSF48403">
    <property type="entry name" value="Ankyrin repeat"/>
    <property type="match status" value="1"/>
</dbReference>
<evidence type="ECO:0000313" key="5">
    <source>
        <dbReference type="Proteomes" id="UP001166286"/>
    </source>
</evidence>
<feature type="repeat" description="ANK" evidence="3">
    <location>
        <begin position="694"/>
        <end position="726"/>
    </location>
</feature>
<feature type="repeat" description="ANK" evidence="3">
    <location>
        <begin position="427"/>
        <end position="459"/>
    </location>
</feature>
<name>A0AA39R4D2_9LECA</name>
<dbReference type="PANTHER" id="PTHR24166">
    <property type="entry name" value="ROLLING PEBBLES, ISOFORM B"/>
    <property type="match status" value="1"/>
</dbReference>
<feature type="repeat" description="ANK" evidence="3">
    <location>
        <begin position="556"/>
        <end position="588"/>
    </location>
</feature>